<dbReference type="GO" id="GO:0046872">
    <property type="term" value="F:metal ion binding"/>
    <property type="evidence" value="ECO:0007669"/>
    <property type="project" value="UniProtKB-KW"/>
</dbReference>
<reference evidence="9 10" key="1">
    <citation type="submission" date="2019-09" db="EMBL/GenBank/DDBJ databases">
        <title>Bird 10,000 Genomes (B10K) Project - Family phase.</title>
        <authorList>
            <person name="Zhang G."/>
        </authorList>
    </citation>
    <scope>NUCLEOTIDE SEQUENCE [LARGE SCALE GENOMIC DNA]</scope>
    <source>
        <strain evidence="9">OUT-0007</strain>
        <tissue evidence="9">Blood</tissue>
    </source>
</reference>
<feature type="non-terminal residue" evidence="9">
    <location>
        <position position="170"/>
    </location>
</feature>
<evidence type="ECO:0000313" key="9">
    <source>
        <dbReference type="EMBL" id="NWX04352.1"/>
    </source>
</evidence>
<keyword evidence="10" id="KW-1185">Reference proteome</keyword>
<comment type="subcellular location">
    <subcellularLocation>
        <location evidence="6">Secreted</location>
    </subcellularLocation>
</comment>
<feature type="non-terminal residue" evidence="9">
    <location>
        <position position="1"/>
    </location>
</feature>
<comment type="similarity">
    <text evidence="6">Belongs to the pentraxin family.</text>
</comment>
<dbReference type="InterPro" id="IPR001759">
    <property type="entry name" value="PTX_dom"/>
</dbReference>
<dbReference type="Pfam" id="PF00354">
    <property type="entry name" value="Pentaxin"/>
    <property type="match status" value="1"/>
</dbReference>
<evidence type="ECO:0000259" key="8">
    <source>
        <dbReference type="PROSITE" id="PS51828"/>
    </source>
</evidence>
<evidence type="ECO:0000256" key="3">
    <source>
        <dbReference type="ARBA" id="ARBA00023157"/>
    </source>
</evidence>
<dbReference type="Proteomes" id="UP000546235">
    <property type="component" value="Unassembled WGS sequence"/>
</dbReference>
<organism evidence="9 10">
    <name type="scientific">Caloenas nicobarica</name>
    <name type="common">Nicobar pigeon</name>
    <dbReference type="NCBI Taxonomy" id="187106"/>
    <lineage>
        <taxon>Eukaryota</taxon>
        <taxon>Metazoa</taxon>
        <taxon>Chordata</taxon>
        <taxon>Craniata</taxon>
        <taxon>Vertebrata</taxon>
        <taxon>Euteleostomi</taxon>
        <taxon>Archelosauria</taxon>
        <taxon>Archosauria</taxon>
        <taxon>Dinosauria</taxon>
        <taxon>Saurischia</taxon>
        <taxon>Theropoda</taxon>
        <taxon>Coelurosauria</taxon>
        <taxon>Aves</taxon>
        <taxon>Neognathae</taxon>
        <taxon>Neoaves</taxon>
        <taxon>Columbimorphae</taxon>
        <taxon>Columbiformes</taxon>
        <taxon>Columbidae</taxon>
        <taxon>Caloenas</taxon>
    </lineage>
</organism>
<dbReference type="PROSITE" id="PS51828">
    <property type="entry name" value="PTX_2"/>
    <property type="match status" value="1"/>
</dbReference>
<proteinExistence type="inferred from homology"/>
<comment type="subunit">
    <text evidence="6">Homopentamer. Pentaxin (or pentraxin) have a discoid arrangement of 5 non-covalently bound subunits.</text>
</comment>
<comment type="cofactor">
    <cofactor evidence="6">
        <name>Ca(2+)</name>
        <dbReference type="ChEBI" id="CHEBI:29108"/>
    </cofactor>
    <text evidence="6">Binds 2 calcium ions per subunit.</text>
</comment>
<feature type="compositionally biased region" description="Pro residues" evidence="7">
    <location>
        <begin position="1"/>
        <end position="25"/>
    </location>
</feature>
<accession>A0A7K6T189</accession>
<keyword evidence="2 6" id="KW-0106">Calcium</keyword>
<evidence type="ECO:0000256" key="1">
    <source>
        <dbReference type="ARBA" id="ARBA00022723"/>
    </source>
</evidence>
<dbReference type="PRINTS" id="PR00895">
    <property type="entry name" value="PENTAXIN"/>
</dbReference>
<dbReference type="PANTHER" id="PTHR19277">
    <property type="entry name" value="PENTRAXIN"/>
    <property type="match status" value="1"/>
</dbReference>
<dbReference type="GO" id="GO:0005576">
    <property type="term" value="C:extracellular region"/>
    <property type="evidence" value="ECO:0007669"/>
    <property type="project" value="UniProtKB-SubCell"/>
</dbReference>
<name>A0A7K6T189_CALNI</name>
<sequence length="170" mass="17645">TEPPQGWGPPWLGPPHPNGVFPLPPGSGGAPRGGGFRVAFPLRTNYQWARFRGTLRGGVRAVTACLWLRPGGGAVLGTPFSYAAPGQPNELVLLAWGGRPMELLVDDQAVALSLAPRPGRWQHVCVSWAAAGGAWRSFQDGAPRAGGGGLASGHPLRGHGVLVLGQEQVG</sequence>
<feature type="region of interest" description="Disordered" evidence="7">
    <location>
        <begin position="1"/>
        <end position="28"/>
    </location>
</feature>
<feature type="domain" description="Pentraxin (PTX)" evidence="8">
    <location>
        <begin position="34"/>
        <end position="170"/>
    </location>
</feature>
<protein>
    <recommendedName>
        <fullName evidence="6">Pentraxin family member</fullName>
    </recommendedName>
</protein>
<dbReference type="InterPro" id="IPR013320">
    <property type="entry name" value="ConA-like_dom_sf"/>
</dbReference>
<dbReference type="EMBL" id="VZSB01001709">
    <property type="protein sequence ID" value="NWX04352.1"/>
    <property type="molecule type" value="Genomic_DNA"/>
</dbReference>
<evidence type="ECO:0000256" key="2">
    <source>
        <dbReference type="ARBA" id="ARBA00022837"/>
    </source>
</evidence>
<evidence type="ECO:0000256" key="4">
    <source>
        <dbReference type="ARBA" id="ARBA00023180"/>
    </source>
</evidence>
<evidence type="ECO:0000256" key="6">
    <source>
        <dbReference type="RuleBase" id="RU362112"/>
    </source>
</evidence>
<comment type="caution">
    <text evidence="5">Lacks conserved residue(s) required for the propagation of feature annotation.</text>
</comment>
<dbReference type="SUPFAM" id="SSF49899">
    <property type="entry name" value="Concanavalin A-like lectins/glucanases"/>
    <property type="match status" value="1"/>
</dbReference>
<evidence type="ECO:0000313" key="10">
    <source>
        <dbReference type="Proteomes" id="UP000546235"/>
    </source>
</evidence>
<dbReference type="InterPro" id="IPR051360">
    <property type="entry name" value="Neuronal_Pentraxin_Related"/>
</dbReference>
<dbReference type="Gene3D" id="2.60.120.200">
    <property type="match status" value="1"/>
</dbReference>
<gene>
    <name evidence="9" type="primary">Nptx1_1</name>
    <name evidence="9" type="ORF">CALNIC_R15121</name>
</gene>
<dbReference type="AlphaFoldDB" id="A0A7K6T189"/>
<evidence type="ECO:0000256" key="5">
    <source>
        <dbReference type="PROSITE-ProRule" id="PRU01172"/>
    </source>
</evidence>
<comment type="caution">
    <text evidence="9">The sequence shown here is derived from an EMBL/GenBank/DDBJ whole genome shotgun (WGS) entry which is preliminary data.</text>
</comment>
<dbReference type="PANTHER" id="PTHR19277:SF125">
    <property type="entry name" value="B6"/>
    <property type="match status" value="1"/>
</dbReference>
<keyword evidence="3" id="KW-1015">Disulfide bond</keyword>
<keyword evidence="4" id="KW-0325">Glycoprotein</keyword>
<dbReference type="SMART" id="SM00159">
    <property type="entry name" value="PTX"/>
    <property type="match status" value="1"/>
</dbReference>
<evidence type="ECO:0000256" key="7">
    <source>
        <dbReference type="SAM" id="MobiDB-lite"/>
    </source>
</evidence>
<keyword evidence="1 6" id="KW-0479">Metal-binding</keyword>